<keyword evidence="2" id="KW-1133">Transmembrane helix</keyword>
<dbReference type="RefSeq" id="WP_214295907.1">
    <property type="nucleotide sequence ID" value="NZ_JAHDYS010000001.1"/>
</dbReference>
<accession>A0ABS5U3E0</accession>
<gene>
    <name evidence="3" type="ORF">KJB30_00140</name>
</gene>
<reference evidence="3 4" key="1">
    <citation type="submission" date="2021-05" db="EMBL/GenBank/DDBJ databases">
        <title>The draft genome of Geobacter chapellei DSM 13688.</title>
        <authorList>
            <person name="Xu Z."/>
            <person name="Masuda Y."/>
            <person name="Itoh H."/>
            <person name="Senoo K."/>
        </authorList>
    </citation>
    <scope>NUCLEOTIDE SEQUENCE [LARGE SCALE GENOMIC DNA]</scope>
    <source>
        <strain evidence="3 4">DSM 13688</strain>
    </source>
</reference>
<evidence type="ECO:0000256" key="2">
    <source>
        <dbReference type="SAM" id="Phobius"/>
    </source>
</evidence>
<keyword evidence="2" id="KW-0472">Membrane</keyword>
<organism evidence="3 4">
    <name type="scientific">Pelotalea chapellei</name>
    <dbReference type="NCBI Taxonomy" id="44671"/>
    <lineage>
        <taxon>Bacteria</taxon>
        <taxon>Pseudomonadati</taxon>
        <taxon>Thermodesulfobacteriota</taxon>
        <taxon>Desulfuromonadia</taxon>
        <taxon>Geobacterales</taxon>
        <taxon>Geobacteraceae</taxon>
        <taxon>Pelotalea</taxon>
    </lineage>
</organism>
<dbReference type="Proteomes" id="UP000784128">
    <property type="component" value="Unassembled WGS sequence"/>
</dbReference>
<comment type="caution">
    <text evidence="3">The sequence shown here is derived from an EMBL/GenBank/DDBJ whole genome shotgun (WGS) entry which is preliminary data.</text>
</comment>
<keyword evidence="2" id="KW-0812">Transmembrane</keyword>
<feature type="compositionally biased region" description="Basic and acidic residues" evidence="1">
    <location>
        <begin position="60"/>
        <end position="71"/>
    </location>
</feature>
<dbReference type="EMBL" id="JAHDYS010000001">
    <property type="protein sequence ID" value="MBT1070190.1"/>
    <property type="molecule type" value="Genomic_DNA"/>
</dbReference>
<evidence type="ECO:0000313" key="4">
    <source>
        <dbReference type="Proteomes" id="UP000784128"/>
    </source>
</evidence>
<protein>
    <recommendedName>
        <fullName evidence="5">ATP synthase F0 subunit 8</fullName>
    </recommendedName>
</protein>
<evidence type="ECO:0000256" key="1">
    <source>
        <dbReference type="SAM" id="MobiDB-lite"/>
    </source>
</evidence>
<sequence>MPPLIEVLLIIFTMLGAFFLVFVFMYLLALFLSPIERSLSRMIWNMNTSAATTPQVPKGSFKDFSRKHVHR</sequence>
<proteinExistence type="predicted"/>
<evidence type="ECO:0000313" key="3">
    <source>
        <dbReference type="EMBL" id="MBT1070190.1"/>
    </source>
</evidence>
<name>A0ABS5U3E0_9BACT</name>
<feature type="region of interest" description="Disordered" evidence="1">
    <location>
        <begin position="51"/>
        <end position="71"/>
    </location>
</feature>
<feature type="transmembrane region" description="Helical" evidence="2">
    <location>
        <begin position="6"/>
        <end position="32"/>
    </location>
</feature>
<keyword evidence="4" id="KW-1185">Reference proteome</keyword>
<evidence type="ECO:0008006" key="5">
    <source>
        <dbReference type="Google" id="ProtNLM"/>
    </source>
</evidence>